<gene>
    <name evidence="2" type="ORF">HRG_00724</name>
</gene>
<accession>A0A9P8NBF4</accession>
<evidence type="ECO:0000313" key="3">
    <source>
        <dbReference type="Proteomes" id="UP000824596"/>
    </source>
</evidence>
<dbReference type="Pfam" id="PF10551">
    <property type="entry name" value="MULE"/>
    <property type="match status" value="1"/>
</dbReference>
<keyword evidence="3" id="KW-1185">Reference proteome</keyword>
<dbReference type="AlphaFoldDB" id="A0A9P8NBF4"/>
<dbReference type="PANTHER" id="PTHR47718">
    <property type="entry name" value="OS01G0519700 PROTEIN"/>
    <property type="match status" value="1"/>
</dbReference>
<dbReference type="EMBL" id="JAIZPD010000001">
    <property type="protein sequence ID" value="KAH0968082.1"/>
    <property type="molecule type" value="Genomic_DNA"/>
</dbReference>
<name>A0A9P8NBF4_9HYPO</name>
<organism evidence="2 3">
    <name type="scientific">Hirsutella rhossiliensis</name>
    <dbReference type="NCBI Taxonomy" id="111463"/>
    <lineage>
        <taxon>Eukaryota</taxon>
        <taxon>Fungi</taxon>
        <taxon>Dikarya</taxon>
        <taxon>Ascomycota</taxon>
        <taxon>Pezizomycotina</taxon>
        <taxon>Sordariomycetes</taxon>
        <taxon>Hypocreomycetidae</taxon>
        <taxon>Hypocreales</taxon>
        <taxon>Ophiocordycipitaceae</taxon>
        <taxon>Hirsutella</taxon>
    </lineage>
</organism>
<evidence type="ECO:0000313" key="2">
    <source>
        <dbReference type="EMBL" id="KAH0968082.1"/>
    </source>
</evidence>
<protein>
    <submittedName>
        <fullName evidence="2">MULE transposase domain-containing protein</fullName>
    </submittedName>
</protein>
<dbReference type="Proteomes" id="UP000824596">
    <property type="component" value="Unassembled WGS sequence"/>
</dbReference>
<proteinExistence type="predicted"/>
<dbReference type="OrthoDB" id="5414341at2759"/>
<dbReference type="GeneID" id="68349853"/>
<comment type="caution">
    <text evidence="2">The sequence shown here is derived from an EMBL/GenBank/DDBJ whole genome shotgun (WGS) entry which is preliminary data.</text>
</comment>
<feature type="domain" description="MULE transposase" evidence="1">
    <location>
        <begin position="215"/>
        <end position="292"/>
    </location>
</feature>
<evidence type="ECO:0000259" key="1">
    <source>
        <dbReference type="Pfam" id="PF10551"/>
    </source>
</evidence>
<reference evidence="2" key="1">
    <citation type="submission" date="2021-09" db="EMBL/GenBank/DDBJ databases">
        <title>A high-quality genome of the endoparasitic fungus Hirsutella rhossiliensis with a comparison of Hirsutella genomes reveals transposable elements contributing to genome size variation.</title>
        <authorList>
            <person name="Lin R."/>
            <person name="Jiao Y."/>
            <person name="Sun X."/>
            <person name="Ling J."/>
            <person name="Xie B."/>
            <person name="Cheng X."/>
        </authorList>
    </citation>
    <scope>NUCLEOTIDE SEQUENCE</scope>
    <source>
        <strain evidence="2">HR02</strain>
    </source>
</reference>
<dbReference type="InterPro" id="IPR018289">
    <property type="entry name" value="MULE_transposase_dom"/>
</dbReference>
<dbReference type="RefSeq" id="XP_044725595.1">
    <property type="nucleotide sequence ID" value="XM_044859195.1"/>
</dbReference>
<sequence length="297" mass="33428">MEIQYRDSLPDDVRSGFNKAVEALPQEHLRAPVTGDEVNSPEEALHWFQNYAFTQGFALVTASKRPRRIEERKGWVVGFTYAYHTHPPLQNPFHYACHRSRIPERAAAVDLALAHRTAGLSATESTRILDQHGLGNCLSAKEFYNLSRSEGRRSSQEALDVLLTCLEFEDFRVRCFFKYLLDDQGRQTARVLEHLFFCSSEQIRLGRRFVSGFLMQTDATFNTNCLHLPLSVIVGITNTGKTFPLAFAFITSESAEAFEFVNAQLAELVWYDCPPPQVVLGDQTKGLAAAMAASQES</sequence>